<organism evidence="20">
    <name type="scientific">Aphelocheirus ellipsoideus</name>
    <dbReference type="NCBI Taxonomy" id="575831"/>
    <lineage>
        <taxon>Eukaryota</taxon>
        <taxon>Metazoa</taxon>
        <taxon>Ecdysozoa</taxon>
        <taxon>Arthropoda</taxon>
        <taxon>Hexapoda</taxon>
        <taxon>Insecta</taxon>
        <taxon>Pterygota</taxon>
        <taxon>Neoptera</taxon>
        <taxon>Paraneoptera</taxon>
        <taxon>Hemiptera</taxon>
        <taxon>Heteroptera</taxon>
        <taxon>Panheteroptera</taxon>
        <taxon>Nepomorpha</taxon>
        <taxon>Aphelocheiridae</taxon>
        <taxon>Aphelocheirus</taxon>
    </lineage>
</organism>
<keyword evidence="8 17" id="KW-0812">Transmembrane</keyword>
<dbReference type="GO" id="GO:0048039">
    <property type="term" value="F:ubiquinone binding"/>
    <property type="evidence" value="ECO:0007669"/>
    <property type="project" value="TreeGrafter"/>
</dbReference>
<evidence type="ECO:0000256" key="11">
    <source>
        <dbReference type="ARBA" id="ARBA00022989"/>
    </source>
</evidence>
<dbReference type="InterPro" id="IPR001750">
    <property type="entry name" value="ND/Mrp_TM"/>
</dbReference>
<evidence type="ECO:0000256" key="2">
    <source>
        <dbReference type="ARBA" id="ARBA00004225"/>
    </source>
</evidence>
<dbReference type="GO" id="GO:0008137">
    <property type="term" value="F:NADH dehydrogenase (ubiquinone) activity"/>
    <property type="evidence" value="ECO:0007669"/>
    <property type="project" value="UniProtKB-UniRule"/>
</dbReference>
<comment type="function">
    <text evidence="17">Core subunit of the mitochondrial membrane respiratory chain NADH dehydrogenase (Complex I) which catalyzes electron transfer from NADH through the respiratory chain, using ubiquinone as an electron acceptor. Essential for the catalytic activity and assembly of complex I.</text>
</comment>
<evidence type="ECO:0000256" key="17">
    <source>
        <dbReference type="RuleBase" id="RU003297"/>
    </source>
</evidence>
<gene>
    <name evidence="20" type="primary">ND4</name>
</gene>
<keyword evidence="11 17" id="KW-1133">Transmembrane helix</keyword>
<dbReference type="PRINTS" id="PR01437">
    <property type="entry name" value="NUOXDRDTASE4"/>
</dbReference>
<evidence type="ECO:0000256" key="16">
    <source>
        <dbReference type="ARBA" id="ARBA00049551"/>
    </source>
</evidence>
<feature type="transmembrane region" description="Helical" evidence="17">
    <location>
        <begin position="7"/>
        <end position="35"/>
    </location>
</feature>
<feature type="transmembrane region" description="Helical" evidence="17">
    <location>
        <begin position="143"/>
        <end position="172"/>
    </location>
</feature>
<evidence type="ECO:0000256" key="9">
    <source>
        <dbReference type="ARBA" id="ARBA00022967"/>
    </source>
</evidence>
<reference evidence="20" key="1">
    <citation type="journal article" date="2009" name="BMC Evol. Biol.">
        <title>Phylogenetic analysis of the true water bugs (Insecta: Hemiptera: Heteroptera: Nepomorpha): evidence from mitochondrial genomes.</title>
        <authorList>
            <person name="Hua J."/>
            <person name="Li M."/>
            <person name="Dong P."/>
            <person name="Cui Y."/>
            <person name="Xie Q."/>
            <person name="Bu W."/>
        </authorList>
    </citation>
    <scope>NUCLEOTIDE SEQUENCE</scope>
</reference>
<evidence type="ECO:0000256" key="13">
    <source>
        <dbReference type="ARBA" id="ARBA00023075"/>
    </source>
</evidence>
<dbReference type="GO" id="GO:0003954">
    <property type="term" value="F:NADH dehydrogenase activity"/>
    <property type="evidence" value="ECO:0007669"/>
    <property type="project" value="TreeGrafter"/>
</dbReference>
<comment type="subcellular location">
    <subcellularLocation>
        <location evidence="2 17">Mitochondrion membrane</location>
        <topology evidence="2 17">Multi-pass membrane protein</topology>
    </subcellularLocation>
</comment>
<feature type="transmembrane region" description="Helical" evidence="17">
    <location>
        <begin position="270"/>
        <end position="292"/>
    </location>
</feature>
<feature type="domain" description="NADH:ubiquinone oxidoreductase chain 4 N-terminal" evidence="19">
    <location>
        <begin position="1"/>
        <end position="101"/>
    </location>
</feature>
<keyword evidence="9" id="KW-1278">Translocase</keyword>
<dbReference type="PANTHER" id="PTHR43507:SF20">
    <property type="entry name" value="NADH-UBIQUINONE OXIDOREDUCTASE CHAIN 4"/>
    <property type="match status" value="1"/>
</dbReference>
<dbReference type="PANTHER" id="PTHR43507">
    <property type="entry name" value="NADH-UBIQUINONE OXIDOREDUCTASE CHAIN 4"/>
    <property type="match status" value="1"/>
</dbReference>
<sequence>MMSMLMVVLFMIPLCFYTSWWILMSLMMLFFSLFFNSFSFNLFYSMVSYSLGGDILSLCLIFLSFWIILLMLMASFNVFNLSNYKNEFMLVCLLLLMFLVLSFSTMNLFMFYMFFESSLIPTLLLIFGWGYQPERLSAGFYLLFYTLFASLPLLIGIFYINSVSFSLFYYMVNLDVNFYLYIALILAFLVKMPLIFFHFWLPKAHVEAPISGSMILAGILLKLGGYGLMRVLSFMFIYSVNYNYFWVCLSLFGMFLVGFNCLSQTDIKSLIAYSSVAHMGLVVCGIFTLNLWGMYGSLVLMVAHGLCSSALFCLANISYERLHSRSFFINKGLITFMPSMSLFWFLLSANNMACPPSLNLLGEIMLINSILSWSLMSFLFLAFSSFLSCCYSIYLYSYSQHGILYSGVKSVSSGNVREFMLIMFHWFPLNFIILKTDIFMLWI</sequence>
<feature type="transmembrane region" description="Helical" evidence="17">
    <location>
        <begin position="55"/>
        <end position="76"/>
    </location>
</feature>
<keyword evidence="10 17" id="KW-0249">Electron transport</keyword>
<dbReference type="GO" id="GO:0015990">
    <property type="term" value="P:electron transport coupled proton transport"/>
    <property type="evidence" value="ECO:0007669"/>
    <property type="project" value="TreeGrafter"/>
</dbReference>
<feature type="transmembrane region" description="Helical" evidence="17">
    <location>
        <begin position="213"/>
        <end position="238"/>
    </location>
</feature>
<comment type="similarity">
    <text evidence="3 17">Belongs to the complex I subunit 4 family.</text>
</comment>
<evidence type="ECO:0000313" key="20">
    <source>
        <dbReference type="EMBL" id="ACJ69413.1"/>
    </source>
</evidence>
<feature type="transmembrane region" description="Helical" evidence="17">
    <location>
        <begin position="370"/>
        <end position="398"/>
    </location>
</feature>
<dbReference type="InterPro" id="IPR000260">
    <property type="entry name" value="NADH4_N"/>
</dbReference>
<dbReference type="EC" id="7.1.1.2" evidence="4 17"/>
<comment type="function">
    <text evidence="1">Core subunit of the mitochondrial membrane respiratory chain NADH dehydrogenase (Complex I) that is believed to belong to the minimal assembly required for catalysis. Complex I functions in the transfer of electrons from NADH to the respiratory chain. The immediate electron acceptor for the enzyme is believed to be ubiquinone.</text>
</comment>
<dbReference type="Pfam" id="PF01059">
    <property type="entry name" value="Oxidored_q5_N"/>
    <property type="match status" value="1"/>
</dbReference>
<feature type="transmembrane region" description="Helical" evidence="17">
    <location>
        <begin position="88"/>
        <end position="105"/>
    </location>
</feature>
<keyword evidence="13 17" id="KW-0830">Ubiquinone</keyword>
<evidence type="ECO:0000259" key="18">
    <source>
        <dbReference type="Pfam" id="PF00361"/>
    </source>
</evidence>
<feature type="transmembrane region" description="Helical" evidence="17">
    <location>
        <begin position="244"/>
        <end position="263"/>
    </location>
</feature>
<dbReference type="GO" id="GO:0031966">
    <property type="term" value="C:mitochondrial membrane"/>
    <property type="evidence" value="ECO:0007669"/>
    <property type="project" value="UniProtKB-SubCell"/>
</dbReference>
<dbReference type="AlphaFoldDB" id="C5HIG7"/>
<evidence type="ECO:0000259" key="19">
    <source>
        <dbReference type="Pfam" id="PF01059"/>
    </source>
</evidence>
<evidence type="ECO:0000256" key="10">
    <source>
        <dbReference type="ARBA" id="ARBA00022982"/>
    </source>
</evidence>
<dbReference type="Pfam" id="PF00361">
    <property type="entry name" value="Proton_antipo_M"/>
    <property type="match status" value="1"/>
</dbReference>
<keyword evidence="12 17" id="KW-0520">NAD</keyword>
<keyword evidence="6 17" id="KW-0813">Transport</keyword>
<evidence type="ECO:0000256" key="14">
    <source>
        <dbReference type="ARBA" id="ARBA00023128"/>
    </source>
</evidence>
<feature type="transmembrane region" description="Helical" evidence="17">
    <location>
        <begin position="331"/>
        <end position="350"/>
    </location>
</feature>
<protein>
    <recommendedName>
        <fullName evidence="5 17">NADH-ubiquinone oxidoreductase chain 4</fullName>
        <ecNumber evidence="4 17">7.1.1.2</ecNumber>
    </recommendedName>
</protein>
<name>C5HIG7_9HEMI</name>
<keyword evidence="14 17" id="KW-0496">Mitochondrion</keyword>
<dbReference type="InterPro" id="IPR003918">
    <property type="entry name" value="NADH_UbQ_OxRdtase"/>
</dbReference>
<accession>C5HIG7</accession>
<geneLocation type="mitochondrion" evidence="20"/>
<evidence type="ECO:0000256" key="1">
    <source>
        <dbReference type="ARBA" id="ARBA00003257"/>
    </source>
</evidence>
<evidence type="ECO:0000256" key="15">
    <source>
        <dbReference type="ARBA" id="ARBA00023136"/>
    </source>
</evidence>
<evidence type="ECO:0000256" key="3">
    <source>
        <dbReference type="ARBA" id="ARBA00009025"/>
    </source>
</evidence>
<evidence type="ECO:0000256" key="7">
    <source>
        <dbReference type="ARBA" id="ARBA00022660"/>
    </source>
</evidence>
<feature type="transmembrane region" description="Helical" evidence="17">
    <location>
        <begin position="178"/>
        <end position="201"/>
    </location>
</feature>
<evidence type="ECO:0000256" key="8">
    <source>
        <dbReference type="ARBA" id="ARBA00022692"/>
    </source>
</evidence>
<keyword evidence="7 17" id="KW-0679">Respiratory chain</keyword>
<comment type="catalytic activity">
    <reaction evidence="16 17">
        <text>a ubiquinone + NADH + 5 H(+)(in) = a ubiquinol + NAD(+) + 4 H(+)(out)</text>
        <dbReference type="Rhea" id="RHEA:29091"/>
        <dbReference type="Rhea" id="RHEA-COMP:9565"/>
        <dbReference type="Rhea" id="RHEA-COMP:9566"/>
        <dbReference type="ChEBI" id="CHEBI:15378"/>
        <dbReference type="ChEBI" id="CHEBI:16389"/>
        <dbReference type="ChEBI" id="CHEBI:17976"/>
        <dbReference type="ChEBI" id="CHEBI:57540"/>
        <dbReference type="ChEBI" id="CHEBI:57945"/>
        <dbReference type="EC" id="7.1.1.2"/>
    </reaction>
</comment>
<evidence type="ECO:0000256" key="4">
    <source>
        <dbReference type="ARBA" id="ARBA00012944"/>
    </source>
</evidence>
<evidence type="ECO:0000256" key="6">
    <source>
        <dbReference type="ARBA" id="ARBA00022448"/>
    </source>
</evidence>
<dbReference type="GO" id="GO:0042773">
    <property type="term" value="P:ATP synthesis coupled electron transport"/>
    <property type="evidence" value="ECO:0007669"/>
    <property type="project" value="InterPro"/>
</dbReference>
<feature type="transmembrane region" description="Helical" evidence="17">
    <location>
        <begin position="419"/>
        <end position="442"/>
    </location>
</feature>
<feature type="transmembrane region" description="Helical" evidence="17">
    <location>
        <begin position="111"/>
        <end position="131"/>
    </location>
</feature>
<evidence type="ECO:0000256" key="12">
    <source>
        <dbReference type="ARBA" id="ARBA00023027"/>
    </source>
</evidence>
<feature type="transmembrane region" description="Helical" evidence="17">
    <location>
        <begin position="298"/>
        <end position="319"/>
    </location>
</feature>
<dbReference type="EMBL" id="FJ456939">
    <property type="protein sequence ID" value="ACJ69413.1"/>
    <property type="molecule type" value="Genomic_DNA"/>
</dbReference>
<proteinExistence type="inferred from homology"/>
<evidence type="ECO:0000256" key="5">
    <source>
        <dbReference type="ARBA" id="ARBA00021006"/>
    </source>
</evidence>
<feature type="domain" description="NADH:quinone oxidoreductase/Mrp antiporter transmembrane" evidence="18">
    <location>
        <begin position="106"/>
        <end position="388"/>
    </location>
</feature>
<keyword evidence="15 17" id="KW-0472">Membrane</keyword>